<evidence type="ECO:0000256" key="1">
    <source>
        <dbReference type="SAM" id="Coils"/>
    </source>
</evidence>
<dbReference type="VEuPathDB" id="PlasmoDB:PCOAH_00004400"/>
<dbReference type="Proteomes" id="UP000092716">
    <property type="component" value="Chromosome 3"/>
</dbReference>
<feature type="signal peptide" evidence="3">
    <location>
        <begin position="1"/>
        <end position="24"/>
    </location>
</feature>
<feature type="region of interest" description="Disordered" evidence="2">
    <location>
        <begin position="571"/>
        <end position="595"/>
    </location>
</feature>
<feature type="coiled-coil region" evidence="1">
    <location>
        <begin position="488"/>
        <end position="515"/>
    </location>
</feature>
<feature type="compositionally biased region" description="Polar residues" evidence="2">
    <location>
        <begin position="571"/>
        <end position="590"/>
    </location>
</feature>
<feature type="region of interest" description="Disordered" evidence="2">
    <location>
        <begin position="52"/>
        <end position="76"/>
    </location>
</feature>
<feature type="region of interest" description="Disordered" evidence="2">
    <location>
        <begin position="267"/>
        <end position="375"/>
    </location>
</feature>
<sequence length="637" mass="69155">MKRDIVLFLFFLVNVGVLLGPVNSAYRLKKGGTNVEGEQTAGKNAVCPMVSEKKGKSDQKGNITGNKTIEGDVDDNEWGDDLEGGEEMTDDTSVEVAAGEEATVQEAADMEAVDREAAELEEKQYNEMKQIKGKATQGSTQTSGACPMKKAAKGRKKNNVVNALKEIESHDNSTGEKGTNEDNESLYEEKKQKILMIHVLKSIKEHLDRQKKNFNSFLSFLSESYASYEKFHVLKNVSGVHSGVGEEMAVTSQSFLSLQEESAPKCAQQKGQGGLLRSGTKAAVTSKNSGCNSCSGSSSSSGGGMNEVSDEEAQDDEPEDEEGETPQNGDGPQSGDVPQSGDISGGENVDGGGSPDDNTTTIDEQDNDEKKPSEKMNKIKSVLYDMLKSKELSSKQKEYLRVILQILTLEDDLLQKEKMQVEVNKKIIDVLLGKSNELRNIAVHLSKGEGAGEAEGNQRVDLAQNIVSNLLNFSVELKNTGNIVYNNIQGQGDLLQSIEKNINKAEDQLKNVRVHTEYKGAKKEQPTVDPSSNDVVGNNNEGATSQTEVSESEFLQYCDADGADANSTCPFKPVSSSKKGSSTANGSTAGVTEKNAATKGTQNKFTLDETLKNHFFNNFAKDSMTLKKLYRLLYDMF</sequence>
<evidence type="ECO:0000256" key="2">
    <source>
        <dbReference type="SAM" id="MobiDB-lite"/>
    </source>
</evidence>
<evidence type="ECO:0000256" key="3">
    <source>
        <dbReference type="SAM" id="SignalP"/>
    </source>
</evidence>
<evidence type="ECO:0000313" key="4">
    <source>
        <dbReference type="EMBL" id="ANQ06148.1"/>
    </source>
</evidence>
<feature type="compositionally biased region" description="Low complexity" evidence="2">
    <location>
        <begin position="288"/>
        <end position="300"/>
    </location>
</feature>
<reference evidence="5" key="1">
    <citation type="submission" date="2016-06" db="EMBL/GenBank/DDBJ databases">
        <title>First high quality genome sequence of Plasmodium coatneyi using continuous long reads from single molecule, real-time sequencing.</title>
        <authorList>
            <person name="Chien J.-T."/>
            <person name="Pakala S.B."/>
            <person name="Geraldo J.A."/>
            <person name="Lapp S.A."/>
            <person name="Barnwell J.W."/>
            <person name="Kissinger J.C."/>
            <person name="Galinski M.R."/>
            <person name="Humphrey J.C."/>
        </authorList>
    </citation>
    <scope>NUCLEOTIDE SEQUENCE [LARGE SCALE GENOMIC DNA]</scope>
    <source>
        <strain evidence="5">Hackeri</strain>
    </source>
</reference>
<keyword evidence="3" id="KW-0732">Signal</keyword>
<keyword evidence="5" id="KW-1185">Reference proteome</keyword>
<dbReference type="GeneID" id="30907163"/>
<keyword evidence="1" id="KW-0175">Coiled coil</keyword>
<feature type="region of interest" description="Disordered" evidence="2">
    <location>
        <begin position="132"/>
        <end position="155"/>
    </location>
</feature>
<feature type="compositionally biased region" description="Basic and acidic residues" evidence="2">
    <location>
        <begin position="166"/>
        <end position="180"/>
    </location>
</feature>
<dbReference type="AlphaFoldDB" id="A0A1B1DTP2"/>
<feature type="region of interest" description="Disordered" evidence="2">
    <location>
        <begin position="518"/>
        <end position="550"/>
    </location>
</feature>
<feature type="region of interest" description="Disordered" evidence="2">
    <location>
        <begin position="166"/>
        <end position="185"/>
    </location>
</feature>
<accession>A0A1B1DTP2</accession>
<name>A0A1B1DTP2_9APIC</name>
<evidence type="ECO:0000313" key="5">
    <source>
        <dbReference type="Proteomes" id="UP000092716"/>
    </source>
</evidence>
<gene>
    <name evidence="4" type="ORF">PCOAH_00004400</name>
</gene>
<dbReference type="EMBL" id="CP016241">
    <property type="protein sequence ID" value="ANQ06148.1"/>
    <property type="molecule type" value="Genomic_DNA"/>
</dbReference>
<evidence type="ECO:0008006" key="6">
    <source>
        <dbReference type="Google" id="ProtNLM"/>
    </source>
</evidence>
<feature type="compositionally biased region" description="Polar residues" evidence="2">
    <location>
        <begin position="528"/>
        <end position="549"/>
    </location>
</feature>
<feature type="chain" id="PRO_5008521191" description="Rhoptry-associated leucine zipper-like protein 1" evidence="3">
    <location>
        <begin position="25"/>
        <end position="637"/>
    </location>
</feature>
<dbReference type="RefSeq" id="XP_019912843.1">
    <property type="nucleotide sequence ID" value="XM_020057255.1"/>
</dbReference>
<protein>
    <recommendedName>
        <fullName evidence="6">Rhoptry-associated leucine zipper-like protein 1</fullName>
    </recommendedName>
</protein>
<dbReference type="OrthoDB" id="373006at2759"/>
<organism evidence="4 5">
    <name type="scientific">Plasmodium coatneyi</name>
    <dbReference type="NCBI Taxonomy" id="208452"/>
    <lineage>
        <taxon>Eukaryota</taxon>
        <taxon>Sar</taxon>
        <taxon>Alveolata</taxon>
        <taxon>Apicomplexa</taxon>
        <taxon>Aconoidasida</taxon>
        <taxon>Haemosporida</taxon>
        <taxon>Plasmodiidae</taxon>
        <taxon>Plasmodium</taxon>
    </lineage>
</organism>
<feature type="compositionally biased region" description="Acidic residues" evidence="2">
    <location>
        <begin position="308"/>
        <end position="324"/>
    </location>
</feature>
<proteinExistence type="predicted"/>
<dbReference type="KEGG" id="pcot:PCOAH_00004400"/>